<feature type="region of interest" description="Disordered" evidence="1">
    <location>
        <begin position="404"/>
        <end position="427"/>
    </location>
</feature>
<dbReference type="Proteomes" id="UP001165120">
    <property type="component" value="Unassembled WGS sequence"/>
</dbReference>
<feature type="compositionally biased region" description="Basic and acidic residues" evidence="1">
    <location>
        <begin position="404"/>
        <end position="415"/>
    </location>
</feature>
<reference evidence="2" key="1">
    <citation type="submission" date="2023-04" db="EMBL/GenBank/DDBJ databases">
        <title>Candida boidinii NBRC 10035.</title>
        <authorList>
            <person name="Ichikawa N."/>
            <person name="Sato H."/>
            <person name="Tonouchi N."/>
        </authorList>
    </citation>
    <scope>NUCLEOTIDE SEQUENCE</scope>
    <source>
        <strain evidence="2">NBRC 10035</strain>
    </source>
</reference>
<protein>
    <submittedName>
        <fullName evidence="2">Unnamed protein product</fullName>
    </submittedName>
</protein>
<evidence type="ECO:0000313" key="3">
    <source>
        <dbReference type="Proteomes" id="UP001165120"/>
    </source>
</evidence>
<comment type="caution">
    <text evidence="2">The sequence shown here is derived from an EMBL/GenBank/DDBJ whole genome shotgun (WGS) entry which is preliminary data.</text>
</comment>
<sequence>MNNTQKDQLNRHPSSSSSTPPKKNSAPSSPTTQAANPQTTTAKTTTTTSKSDSKPHVEPIPKFQDTIMQKLMELDIKLKPNVVPLKSIGFCEDHRTDLQHFAPSVFENSVEEKTKDNDNDNNNNNNSENTTEPNSSTDPSDHLSKIPSDSISIIDRPIISQNPMRGLITEDGEYIPADALLWFTDDQPNNHPFKHTKLASSISPVTKEVIVDITSRVAPYPSIFAIGDVCNFDRVLFKNNVFDVSPTSMTLSGMLLHGRLVANNIVRSILNQNLLTVKDFSLLVKDEDLSNGLLYNRENSHRYSKDSELKLPVIPRFIVSLGLKNCVSVEASTGNVNENDEEDLKHALDFKTSMIKKFLGVGFELTYDDVKNFEFLTKFQDDYDNEQIAAQKKQVKEEQDAARLNEIDESPIHTDGDDDGYSVTDDDMEQVEIARRKYLEDSESYINEMKKNLGNLKLNS</sequence>
<proteinExistence type="predicted"/>
<feature type="region of interest" description="Disordered" evidence="1">
    <location>
        <begin position="1"/>
        <end position="60"/>
    </location>
</feature>
<evidence type="ECO:0000313" key="2">
    <source>
        <dbReference type="EMBL" id="GME76339.1"/>
    </source>
</evidence>
<name>A0A9W6T686_CANBO</name>
<dbReference type="EMBL" id="BSXN01002345">
    <property type="protein sequence ID" value="GME76339.1"/>
    <property type="molecule type" value="Genomic_DNA"/>
</dbReference>
<organism evidence="2 3">
    <name type="scientific">Candida boidinii</name>
    <name type="common">Yeast</name>
    <dbReference type="NCBI Taxonomy" id="5477"/>
    <lineage>
        <taxon>Eukaryota</taxon>
        <taxon>Fungi</taxon>
        <taxon>Dikarya</taxon>
        <taxon>Ascomycota</taxon>
        <taxon>Saccharomycotina</taxon>
        <taxon>Pichiomycetes</taxon>
        <taxon>Pichiales</taxon>
        <taxon>Pichiaceae</taxon>
        <taxon>Ogataea</taxon>
        <taxon>Ogataea/Candida clade</taxon>
    </lineage>
</organism>
<feature type="compositionally biased region" description="Acidic residues" evidence="1">
    <location>
        <begin position="416"/>
        <end position="427"/>
    </location>
</feature>
<feature type="compositionally biased region" description="Low complexity" evidence="1">
    <location>
        <begin position="120"/>
        <end position="138"/>
    </location>
</feature>
<evidence type="ECO:0000256" key="1">
    <source>
        <dbReference type="SAM" id="MobiDB-lite"/>
    </source>
</evidence>
<accession>A0A9W6T686</accession>
<dbReference type="InterPro" id="IPR036188">
    <property type="entry name" value="FAD/NAD-bd_sf"/>
</dbReference>
<dbReference type="Gene3D" id="3.50.50.100">
    <property type="match status" value="1"/>
</dbReference>
<keyword evidence="3" id="KW-1185">Reference proteome</keyword>
<dbReference type="SUPFAM" id="SSF51905">
    <property type="entry name" value="FAD/NAD(P)-binding domain"/>
    <property type="match status" value="1"/>
</dbReference>
<feature type="region of interest" description="Disordered" evidence="1">
    <location>
        <begin position="109"/>
        <end position="147"/>
    </location>
</feature>
<feature type="compositionally biased region" description="Low complexity" evidence="1">
    <location>
        <begin position="13"/>
        <end position="50"/>
    </location>
</feature>
<gene>
    <name evidence="2" type="ORF">Cboi02_000513500</name>
</gene>
<dbReference type="AlphaFoldDB" id="A0A9W6T686"/>